<dbReference type="Gene3D" id="3.10.290.10">
    <property type="entry name" value="RNA-binding S4 domain"/>
    <property type="match status" value="1"/>
</dbReference>
<dbReference type="PANTHER" id="PTHR47683">
    <property type="entry name" value="PSEUDOURIDINE SYNTHASE FAMILY PROTEIN-RELATED"/>
    <property type="match status" value="1"/>
</dbReference>
<evidence type="ECO:0000259" key="5">
    <source>
        <dbReference type="SMART" id="SM00363"/>
    </source>
</evidence>
<evidence type="ECO:0000313" key="6">
    <source>
        <dbReference type="EMBL" id="HAF07153.1"/>
    </source>
</evidence>
<evidence type="ECO:0000313" key="7">
    <source>
        <dbReference type="Proteomes" id="UP000262454"/>
    </source>
</evidence>
<dbReference type="GO" id="GO:0000455">
    <property type="term" value="P:enzyme-directed rRNA pseudouridine synthesis"/>
    <property type="evidence" value="ECO:0007669"/>
    <property type="project" value="UniProtKB-ARBA"/>
</dbReference>
<dbReference type="InterPro" id="IPR042092">
    <property type="entry name" value="PsdUridine_s_RsuA/RluB/E/F_cat"/>
</dbReference>
<comment type="similarity">
    <text evidence="1 4">Belongs to the pseudouridine synthase RsuA family.</text>
</comment>
<dbReference type="PROSITE" id="PS01149">
    <property type="entry name" value="PSI_RSU"/>
    <property type="match status" value="1"/>
</dbReference>
<protein>
    <recommendedName>
        <fullName evidence="4">Pseudouridine synthase</fullName>
        <ecNumber evidence="4">5.4.99.-</ecNumber>
    </recommendedName>
</protein>
<reference evidence="6 7" key="1">
    <citation type="journal article" date="2018" name="Nat. Biotechnol.">
        <title>A standardized bacterial taxonomy based on genome phylogeny substantially revises the tree of life.</title>
        <authorList>
            <person name="Parks D.H."/>
            <person name="Chuvochina M."/>
            <person name="Waite D.W."/>
            <person name="Rinke C."/>
            <person name="Skarshewski A."/>
            <person name="Chaumeil P.A."/>
            <person name="Hugenholtz P."/>
        </authorList>
    </citation>
    <scope>NUCLEOTIDE SEQUENCE [LARGE SCALE GENOMIC DNA]</scope>
    <source>
        <strain evidence="6">UBA7921</strain>
    </source>
</reference>
<dbReference type="CDD" id="cd02870">
    <property type="entry name" value="PseudoU_synth_RsuA_like"/>
    <property type="match status" value="1"/>
</dbReference>
<dbReference type="Pfam" id="PF00849">
    <property type="entry name" value="PseudoU_synth_2"/>
    <property type="match status" value="1"/>
</dbReference>
<dbReference type="GO" id="GO:0003723">
    <property type="term" value="F:RNA binding"/>
    <property type="evidence" value="ECO:0007669"/>
    <property type="project" value="UniProtKB-KW"/>
</dbReference>
<sequence>MILQQKNQVRRNYLKIRINKFISQVSGISRREVDEMIKEARIAVNGKLATLGQMVDQNDNIEIDGMRLNVKNKSFSYILLYKPKNCITSRSDEKGRPTVMDLLPKKFERLRPAGRLDFDSEGALILTDDGDFINFLIHPKNQIVKVYRAKIFGNLGESEVKRLKRGMNVKERFLKLDNVKTVHYDPSKDKSEIEIILTHGKNHEIKDILKTIGHPVIYLKRISIGNLSIKGLKPGEYKIFRKKDFKNV</sequence>
<dbReference type="PANTHER" id="PTHR47683:SF2">
    <property type="entry name" value="RNA-BINDING S4 DOMAIN-CONTAINING PROTEIN"/>
    <property type="match status" value="1"/>
</dbReference>
<dbReference type="FunFam" id="3.10.290.10:FF:000003">
    <property type="entry name" value="Pseudouridine synthase"/>
    <property type="match status" value="1"/>
</dbReference>
<evidence type="ECO:0000256" key="4">
    <source>
        <dbReference type="RuleBase" id="RU003887"/>
    </source>
</evidence>
<organism evidence="6 7">
    <name type="scientific">candidate division WOR-3 bacterium</name>
    <dbReference type="NCBI Taxonomy" id="2052148"/>
    <lineage>
        <taxon>Bacteria</taxon>
        <taxon>Bacteria division WOR-3</taxon>
    </lineage>
</organism>
<dbReference type="SUPFAM" id="SSF55120">
    <property type="entry name" value="Pseudouridine synthase"/>
    <property type="match status" value="1"/>
</dbReference>
<dbReference type="AlphaFoldDB" id="A0A348MJC7"/>
<keyword evidence="3" id="KW-0694">RNA-binding</keyword>
<dbReference type="InterPro" id="IPR036986">
    <property type="entry name" value="S4_RNA-bd_sf"/>
</dbReference>
<dbReference type="NCBIfam" id="TIGR00093">
    <property type="entry name" value="pseudouridine synthase"/>
    <property type="match status" value="1"/>
</dbReference>
<gene>
    <name evidence="6" type="ORF">DCG82_01960</name>
</gene>
<dbReference type="InterPro" id="IPR000748">
    <property type="entry name" value="PsdUridine_synth_RsuA/RluB/E/F"/>
</dbReference>
<accession>A0A348MJC7</accession>
<keyword evidence="2 4" id="KW-0413">Isomerase</keyword>
<dbReference type="InterPro" id="IPR020103">
    <property type="entry name" value="PsdUridine_synth_cat_dom_sf"/>
</dbReference>
<dbReference type="InterPro" id="IPR018496">
    <property type="entry name" value="PsdUridine_synth_RsuA/RluB_CS"/>
</dbReference>
<dbReference type="SUPFAM" id="SSF55174">
    <property type="entry name" value="Alpha-L RNA-binding motif"/>
    <property type="match status" value="1"/>
</dbReference>
<dbReference type="InterPro" id="IPR050343">
    <property type="entry name" value="RsuA_PseudoU_synthase"/>
</dbReference>
<dbReference type="Gene3D" id="3.30.70.580">
    <property type="entry name" value="Pseudouridine synthase I, catalytic domain, N-terminal subdomain"/>
    <property type="match status" value="1"/>
</dbReference>
<dbReference type="Pfam" id="PF01479">
    <property type="entry name" value="S4"/>
    <property type="match status" value="1"/>
</dbReference>
<proteinExistence type="inferred from homology"/>
<dbReference type="Gene3D" id="3.30.70.1560">
    <property type="entry name" value="Alpha-L RNA-binding motif"/>
    <property type="match status" value="1"/>
</dbReference>
<dbReference type="EMBL" id="DMCX01000013">
    <property type="protein sequence ID" value="HAF07153.1"/>
    <property type="molecule type" value="Genomic_DNA"/>
</dbReference>
<evidence type="ECO:0000256" key="3">
    <source>
        <dbReference type="PROSITE-ProRule" id="PRU00182"/>
    </source>
</evidence>
<dbReference type="EC" id="5.4.99.-" evidence="4"/>
<dbReference type="SMART" id="SM00363">
    <property type="entry name" value="S4"/>
    <property type="match status" value="1"/>
</dbReference>
<comment type="caution">
    <text evidence="6">The sequence shown here is derived from an EMBL/GenBank/DDBJ whole genome shotgun (WGS) entry which is preliminary data.</text>
</comment>
<dbReference type="GO" id="GO:0120159">
    <property type="term" value="F:rRNA pseudouridine synthase activity"/>
    <property type="evidence" value="ECO:0007669"/>
    <property type="project" value="UniProtKB-ARBA"/>
</dbReference>
<name>A0A348MJC7_UNCW3</name>
<dbReference type="Proteomes" id="UP000262454">
    <property type="component" value="Unassembled WGS sequence"/>
</dbReference>
<dbReference type="InterPro" id="IPR006145">
    <property type="entry name" value="PsdUridine_synth_RsuA/RluA"/>
</dbReference>
<dbReference type="PROSITE" id="PS50889">
    <property type="entry name" value="S4"/>
    <property type="match status" value="1"/>
</dbReference>
<dbReference type="InterPro" id="IPR020094">
    <property type="entry name" value="TruA/RsuA/RluB/E/F_N"/>
</dbReference>
<dbReference type="CDD" id="cd00165">
    <property type="entry name" value="S4"/>
    <property type="match status" value="1"/>
</dbReference>
<dbReference type="InterPro" id="IPR002942">
    <property type="entry name" value="S4_RNA-bd"/>
</dbReference>
<feature type="domain" description="RNA-binding S4" evidence="5">
    <location>
        <begin position="16"/>
        <end position="71"/>
    </location>
</feature>
<evidence type="ECO:0000256" key="1">
    <source>
        <dbReference type="ARBA" id="ARBA00008348"/>
    </source>
</evidence>
<evidence type="ECO:0000256" key="2">
    <source>
        <dbReference type="ARBA" id="ARBA00023235"/>
    </source>
</evidence>